<protein>
    <submittedName>
        <fullName evidence="3">Cornifelin homolog A-like</fullName>
    </submittedName>
</protein>
<organism evidence="2 3">
    <name type="scientific">Chanos chanos</name>
    <name type="common">Milkfish</name>
    <name type="synonym">Mugil chanos</name>
    <dbReference type="NCBI Taxonomy" id="29144"/>
    <lineage>
        <taxon>Eukaryota</taxon>
        <taxon>Metazoa</taxon>
        <taxon>Chordata</taxon>
        <taxon>Craniata</taxon>
        <taxon>Vertebrata</taxon>
        <taxon>Euteleostomi</taxon>
        <taxon>Actinopterygii</taxon>
        <taxon>Neopterygii</taxon>
        <taxon>Teleostei</taxon>
        <taxon>Ostariophysi</taxon>
        <taxon>Gonorynchiformes</taxon>
        <taxon>Chanidae</taxon>
        <taxon>Chanos</taxon>
    </lineage>
</organism>
<dbReference type="Pfam" id="PF04749">
    <property type="entry name" value="PLAC8"/>
    <property type="match status" value="1"/>
</dbReference>
<evidence type="ECO:0000313" key="3">
    <source>
        <dbReference type="RefSeq" id="XP_030635123.1"/>
    </source>
</evidence>
<dbReference type="InterPro" id="IPR006461">
    <property type="entry name" value="PLAC_motif_containing"/>
</dbReference>
<accession>A0A6J2VT64</accession>
<dbReference type="GeneID" id="115816303"/>
<proteinExistence type="inferred from homology"/>
<evidence type="ECO:0000256" key="1">
    <source>
        <dbReference type="ARBA" id="ARBA00009024"/>
    </source>
</evidence>
<dbReference type="InParanoid" id="A0A6J2VT64"/>
<dbReference type="NCBIfam" id="TIGR01571">
    <property type="entry name" value="A_thal_Cys_rich"/>
    <property type="match status" value="1"/>
</dbReference>
<dbReference type="Proteomes" id="UP000504632">
    <property type="component" value="Chromosome 7"/>
</dbReference>
<gene>
    <name evidence="3" type="primary">LOC115816303</name>
</gene>
<name>A0A6J2VT64_CHACN</name>
<dbReference type="RefSeq" id="XP_030635123.1">
    <property type="nucleotide sequence ID" value="XM_030779263.1"/>
</dbReference>
<dbReference type="FunCoup" id="A0A6J2VT64">
    <property type="interactions" value="2"/>
</dbReference>
<reference evidence="3" key="1">
    <citation type="submission" date="2025-08" db="UniProtKB">
        <authorList>
            <consortium name="RefSeq"/>
        </authorList>
    </citation>
    <scope>IDENTIFICATION</scope>
</reference>
<evidence type="ECO:0000313" key="2">
    <source>
        <dbReference type="Proteomes" id="UP000504632"/>
    </source>
</evidence>
<dbReference type="PANTHER" id="PTHR15907">
    <property type="entry name" value="DUF614 FAMILY PROTEIN-RELATED"/>
    <property type="match status" value="1"/>
</dbReference>
<keyword evidence="2" id="KW-1185">Reference proteome</keyword>
<dbReference type="OrthoDB" id="1045822at2759"/>
<sequence length="203" mass="22664">MVTVQPTSFTVSHVMTSQQWSSGVCDCCEDMGICCYGFWCPHCLMCSTSSDFGECLCLPLLDVFFGGAISPVSLAMRSSMRERYHIQGSICDDCCMITFCGPCTWCQMAREVKKNRQSVMIINPPVNPSYQPIPPPAPLQYPPTAPVPHVYEVTLPPSGSTLAMIHLQHQSPWNIQPHLHSVQFTQTKPHKHSHPWFSCDTSL</sequence>
<comment type="similarity">
    <text evidence="1">Belongs to the cornifelin family.</text>
</comment>
<dbReference type="AlphaFoldDB" id="A0A6J2VT64"/>